<accession>A0ABS6SH47</accession>
<dbReference type="RefSeq" id="WP_218446556.1">
    <property type="nucleotide sequence ID" value="NZ_JAGSPA010000004.1"/>
</dbReference>
<sequence length="196" mass="20671">MIRPIIFARYPEPGRCKTRMIPMLGADGAAMLQARLVTRALDRLAPLLPILSVTGGDDRAWRTRFGAGISLRKDAGDDLGARMLAALIPGPAIVVGSDVPGMSAELVSAAAMQLDAHDAVFGPAEDGGFWLVGMTRPDPRLFEGVRWGTDDVLAAVMANAARCDISVARAATLADCDCPEDLRHWPELAAGLVPGA</sequence>
<proteinExistence type="predicted"/>
<dbReference type="InterPro" id="IPR018641">
    <property type="entry name" value="Trfase_1_rSAM/seldom-assoc"/>
</dbReference>
<evidence type="ECO:0000313" key="1">
    <source>
        <dbReference type="EMBL" id="MBV7257725.1"/>
    </source>
</evidence>
<dbReference type="Pfam" id="PF09837">
    <property type="entry name" value="DUF2064"/>
    <property type="match status" value="1"/>
</dbReference>
<dbReference type="NCBIfam" id="TIGR04282">
    <property type="entry name" value="glyco_like_cofC"/>
    <property type="match status" value="1"/>
</dbReference>
<name>A0ABS6SH47_9SPHN</name>
<dbReference type="Proteomes" id="UP000722336">
    <property type="component" value="Unassembled WGS sequence"/>
</dbReference>
<dbReference type="PANTHER" id="PTHR36529">
    <property type="entry name" value="SLL1095 PROTEIN"/>
    <property type="match status" value="1"/>
</dbReference>
<dbReference type="PANTHER" id="PTHR36529:SF1">
    <property type="entry name" value="GLYCOSYLTRANSFERASE"/>
    <property type="match status" value="1"/>
</dbReference>
<reference evidence="1 2" key="1">
    <citation type="submission" date="2021-04" db="EMBL/GenBank/DDBJ databases">
        <authorList>
            <person name="Pira H."/>
            <person name="Risdian C."/>
            <person name="Wink J."/>
        </authorList>
    </citation>
    <scope>NUCLEOTIDE SEQUENCE [LARGE SCALE GENOMIC DNA]</scope>
    <source>
        <strain evidence="1 2">WHA3</strain>
    </source>
</reference>
<comment type="caution">
    <text evidence="1">The sequence shown here is derived from an EMBL/GenBank/DDBJ whole genome shotgun (WGS) entry which is preliminary data.</text>
</comment>
<organism evidence="1 2">
    <name type="scientific">Pacificimonas pallii</name>
    <dbReference type="NCBI Taxonomy" id="2827236"/>
    <lineage>
        <taxon>Bacteria</taxon>
        <taxon>Pseudomonadati</taxon>
        <taxon>Pseudomonadota</taxon>
        <taxon>Alphaproteobacteria</taxon>
        <taxon>Sphingomonadales</taxon>
        <taxon>Sphingosinicellaceae</taxon>
        <taxon>Pacificimonas</taxon>
    </lineage>
</organism>
<evidence type="ECO:0000313" key="2">
    <source>
        <dbReference type="Proteomes" id="UP000722336"/>
    </source>
</evidence>
<keyword evidence="2" id="KW-1185">Reference proteome</keyword>
<protein>
    <submittedName>
        <fullName evidence="1">TIGR04282 family arsenosugar biosynthesis glycosyltransferase</fullName>
    </submittedName>
</protein>
<dbReference type="EMBL" id="JAGSPA010000004">
    <property type="protein sequence ID" value="MBV7257725.1"/>
    <property type="molecule type" value="Genomic_DNA"/>
</dbReference>
<gene>
    <name evidence="1" type="ORF">KCG44_13110</name>
</gene>